<evidence type="ECO:0000313" key="1">
    <source>
        <dbReference type="EMBL" id="NIJ67294.1"/>
    </source>
</evidence>
<evidence type="ECO:0000313" key="2">
    <source>
        <dbReference type="Proteomes" id="UP000564677"/>
    </source>
</evidence>
<dbReference type="Proteomes" id="UP000564677">
    <property type="component" value="Unassembled WGS sequence"/>
</dbReference>
<name>A0A7X5V3K8_9SPHN</name>
<proteinExistence type="predicted"/>
<gene>
    <name evidence="1" type="ORF">FHR20_004276</name>
</gene>
<comment type="caution">
    <text evidence="1">The sequence shown here is derived from an EMBL/GenBank/DDBJ whole genome shotgun (WGS) entry which is preliminary data.</text>
</comment>
<sequence length="106" mass="11416">MLETQIILAIYAASPLYLRGDLASPAWVRLPSILKLPAGLRRDVRIGTIAGLALLVWVELASHSSALGRAECAAWLAVLVECPAFLKIAMHRDQGVYYQSSVEGAA</sequence>
<protein>
    <submittedName>
        <fullName evidence="1">Uncharacterized protein</fullName>
    </submittedName>
</protein>
<keyword evidence="2" id="KW-1185">Reference proteome</keyword>
<accession>A0A7X5V3K8</accession>
<dbReference type="EMBL" id="JAASQV010000006">
    <property type="protein sequence ID" value="NIJ67294.1"/>
    <property type="molecule type" value="Genomic_DNA"/>
</dbReference>
<dbReference type="RefSeq" id="WP_126002491.1">
    <property type="nucleotide sequence ID" value="NZ_JAASQV010000006.1"/>
</dbReference>
<dbReference type="AlphaFoldDB" id="A0A7X5V3K8"/>
<organism evidence="1 2">
    <name type="scientific">Sphingomonas leidyi</name>
    <dbReference type="NCBI Taxonomy" id="68569"/>
    <lineage>
        <taxon>Bacteria</taxon>
        <taxon>Pseudomonadati</taxon>
        <taxon>Pseudomonadota</taxon>
        <taxon>Alphaproteobacteria</taxon>
        <taxon>Sphingomonadales</taxon>
        <taxon>Sphingomonadaceae</taxon>
        <taxon>Sphingomonas</taxon>
    </lineage>
</organism>
<reference evidence="1 2" key="1">
    <citation type="submission" date="2020-03" db="EMBL/GenBank/DDBJ databases">
        <title>Genomic Encyclopedia of Type Strains, Phase IV (KMG-IV): sequencing the most valuable type-strain genomes for metagenomic binning, comparative biology and taxonomic classification.</title>
        <authorList>
            <person name="Goeker M."/>
        </authorList>
    </citation>
    <scope>NUCLEOTIDE SEQUENCE [LARGE SCALE GENOMIC DNA]</scope>
    <source>
        <strain evidence="1 2">DSM 4733</strain>
    </source>
</reference>